<dbReference type="InterPro" id="IPR005119">
    <property type="entry name" value="LysR_subst-bd"/>
</dbReference>
<evidence type="ECO:0000256" key="3">
    <source>
        <dbReference type="ARBA" id="ARBA00023125"/>
    </source>
</evidence>
<comment type="function">
    <text evidence="7">Required for the induction the katG gene for catalase. Involved in the response to hydrogen peroxide.</text>
</comment>
<dbReference type="InterPro" id="IPR000847">
    <property type="entry name" value="LysR_HTH_N"/>
</dbReference>
<dbReference type="InterPro" id="IPR036388">
    <property type="entry name" value="WH-like_DNA-bd_sf"/>
</dbReference>
<keyword evidence="5" id="KW-0804">Transcription</keyword>
<feature type="domain" description="HTH lysR-type" evidence="8">
    <location>
        <begin position="1"/>
        <end position="58"/>
    </location>
</feature>
<dbReference type="Proteomes" id="UP000193964">
    <property type="component" value="Unassembled WGS sequence"/>
</dbReference>
<evidence type="ECO:0000256" key="5">
    <source>
        <dbReference type="ARBA" id="ARBA00023163"/>
    </source>
</evidence>
<dbReference type="InterPro" id="IPR036390">
    <property type="entry name" value="WH_DNA-bd_sf"/>
</dbReference>
<dbReference type="GO" id="GO:0003677">
    <property type="term" value="F:DNA binding"/>
    <property type="evidence" value="ECO:0007669"/>
    <property type="project" value="UniProtKB-KW"/>
</dbReference>
<dbReference type="FunFam" id="1.10.10.10:FF:000001">
    <property type="entry name" value="LysR family transcriptional regulator"/>
    <property type="match status" value="1"/>
</dbReference>
<organism evidence="9 10">
    <name type="scientific">Mycolicibacterium wolinskyi</name>
    <dbReference type="NCBI Taxonomy" id="59750"/>
    <lineage>
        <taxon>Bacteria</taxon>
        <taxon>Bacillati</taxon>
        <taxon>Actinomycetota</taxon>
        <taxon>Actinomycetes</taxon>
        <taxon>Mycobacteriales</taxon>
        <taxon>Mycobacteriaceae</taxon>
        <taxon>Mycolicibacterium</taxon>
    </lineage>
</organism>
<dbReference type="AlphaFoldDB" id="A0A1X2FBE2"/>
<keyword evidence="4" id="KW-0010">Activator</keyword>
<dbReference type="EMBL" id="LQQA01000013">
    <property type="protein sequence ID" value="ORX15658.1"/>
    <property type="molecule type" value="Genomic_DNA"/>
</dbReference>
<dbReference type="SUPFAM" id="SSF53850">
    <property type="entry name" value="Periplasmic binding protein-like II"/>
    <property type="match status" value="1"/>
</dbReference>
<dbReference type="Pfam" id="PF03466">
    <property type="entry name" value="LysR_substrate"/>
    <property type="match status" value="1"/>
</dbReference>
<evidence type="ECO:0000256" key="4">
    <source>
        <dbReference type="ARBA" id="ARBA00023159"/>
    </source>
</evidence>
<proteinExistence type="inferred from homology"/>
<evidence type="ECO:0000256" key="6">
    <source>
        <dbReference type="ARBA" id="ARBA00040885"/>
    </source>
</evidence>
<gene>
    <name evidence="9" type="ORF">AWC31_24230</name>
</gene>
<dbReference type="CDD" id="cd05466">
    <property type="entry name" value="PBP2_LTTR_substrate"/>
    <property type="match status" value="1"/>
</dbReference>
<evidence type="ECO:0000256" key="7">
    <source>
        <dbReference type="ARBA" id="ARBA00056658"/>
    </source>
</evidence>
<evidence type="ECO:0000256" key="2">
    <source>
        <dbReference type="ARBA" id="ARBA00023015"/>
    </source>
</evidence>
<dbReference type="PRINTS" id="PR00039">
    <property type="entry name" value="HTHLYSR"/>
</dbReference>
<evidence type="ECO:0000313" key="10">
    <source>
        <dbReference type="Proteomes" id="UP000193964"/>
    </source>
</evidence>
<name>A0A1X2FBE2_9MYCO</name>
<dbReference type="GO" id="GO:0003700">
    <property type="term" value="F:DNA-binding transcription factor activity"/>
    <property type="evidence" value="ECO:0007669"/>
    <property type="project" value="InterPro"/>
</dbReference>
<dbReference type="PROSITE" id="PS50931">
    <property type="entry name" value="HTH_LYSR"/>
    <property type="match status" value="1"/>
</dbReference>
<dbReference type="PANTHER" id="PTHR30346">
    <property type="entry name" value="TRANSCRIPTIONAL DUAL REGULATOR HCAR-RELATED"/>
    <property type="match status" value="1"/>
</dbReference>
<evidence type="ECO:0000259" key="8">
    <source>
        <dbReference type="PROSITE" id="PS50931"/>
    </source>
</evidence>
<comment type="similarity">
    <text evidence="1">Belongs to the LysR transcriptional regulatory family.</text>
</comment>
<dbReference type="GO" id="GO:0032993">
    <property type="term" value="C:protein-DNA complex"/>
    <property type="evidence" value="ECO:0007669"/>
    <property type="project" value="TreeGrafter"/>
</dbReference>
<sequence>MDLDGVRTFVAAADLGQFQAAADELGLTPQAVSKRVAALEHDIGAVLFTRTPHGVRLTSDGQTFLPHAQDLLGAAERARQSVRPEARPLRVDVPHRRVAPSVVLQDFHLAHPELDVEVVTLPNNTLAGALTAVHSGSVDASFRAVTMPAADMPDGLTAARAIDHELELLVGPKHPLASRTSIDPRAVAGHRIWIPGIAAGTEWAAFYNELADAFGLTIDGRGPHFGDEALLETLCQATDIATVVGKRDRYLWPSWYELRRIPLRNPTPVYPHSLVWLSANPHPGLATLRNYLGALHKPGCHEPDVWLPSWADAATGSLAETDS</sequence>
<comment type="caution">
    <text evidence="9">The sequence shown here is derived from an EMBL/GenBank/DDBJ whole genome shotgun (WGS) entry which is preliminary data.</text>
</comment>
<dbReference type="SUPFAM" id="SSF46785">
    <property type="entry name" value="Winged helix' DNA-binding domain"/>
    <property type="match status" value="1"/>
</dbReference>
<keyword evidence="2" id="KW-0805">Transcription regulation</keyword>
<keyword evidence="3" id="KW-0238">DNA-binding</keyword>
<dbReference type="PANTHER" id="PTHR30346:SF0">
    <property type="entry name" value="HCA OPERON TRANSCRIPTIONAL ACTIVATOR HCAR"/>
    <property type="match status" value="1"/>
</dbReference>
<dbReference type="Gene3D" id="3.40.190.290">
    <property type="match status" value="1"/>
</dbReference>
<evidence type="ECO:0000313" key="9">
    <source>
        <dbReference type="EMBL" id="ORX15658.1"/>
    </source>
</evidence>
<evidence type="ECO:0000256" key="1">
    <source>
        <dbReference type="ARBA" id="ARBA00009437"/>
    </source>
</evidence>
<protein>
    <recommendedName>
        <fullName evidence="6">Probable hydrogen peroxide-inducible genes activator</fullName>
    </recommendedName>
</protein>
<dbReference type="Pfam" id="PF00126">
    <property type="entry name" value="HTH_1"/>
    <property type="match status" value="1"/>
</dbReference>
<reference evidence="9 10" key="1">
    <citation type="submission" date="2016-01" db="EMBL/GenBank/DDBJ databases">
        <title>The new phylogeny of the genus Mycobacterium.</title>
        <authorList>
            <person name="Tarcisio F."/>
            <person name="Conor M."/>
            <person name="Antonella G."/>
            <person name="Elisabetta G."/>
            <person name="Giulia F.S."/>
            <person name="Sara T."/>
            <person name="Anna F."/>
            <person name="Clotilde B."/>
            <person name="Roberto B."/>
            <person name="Veronica D.S."/>
            <person name="Fabio R."/>
            <person name="Monica P."/>
            <person name="Olivier J."/>
            <person name="Enrico T."/>
            <person name="Nicola S."/>
        </authorList>
    </citation>
    <scope>NUCLEOTIDE SEQUENCE [LARGE SCALE GENOMIC DNA]</scope>
    <source>
        <strain evidence="9 10">ATCC 700010</strain>
    </source>
</reference>
<accession>A0A1X2FBE2</accession>
<dbReference type="Gene3D" id="1.10.10.10">
    <property type="entry name" value="Winged helix-like DNA-binding domain superfamily/Winged helix DNA-binding domain"/>
    <property type="match status" value="1"/>
</dbReference>
<dbReference type="RefSeq" id="WP_085144764.1">
    <property type="nucleotide sequence ID" value="NZ_JACKUA010000019.1"/>
</dbReference>
<dbReference type="OrthoDB" id="3828349at2"/>